<protein>
    <submittedName>
        <fullName evidence="1">Uncharacterized protein</fullName>
    </submittedName>
</protein>
<comment type="caution">
    <text evidence="1">The sequence shown here is derived from an EMBL/GenBank/DDBJ whole genome shotgun (WGS) entry which is preliminary data.</text>
</comment>
<organism evidence="1 2">
    <name type="scientific">Panicum virgatum</name>
    <name type="common">Blackwell switchgrass</name>
    <dbReference type="NCBI Taxonomy" id="38727"/>
    <lineage>
        <taxon>Eukaryota</taxon>
        <taxon>Viridiplantae</taxon>
        <taxon>Streptophyta</taxon>
        <taxon>Embryophyta</taxon>
        <taxon>Tracheophyta</taxon>
        <taxon>Spermatophyta</taxon>
        <taxon>Magnoliopsida</taxon>
        <taxon>Liliopsida</taxon>
        <taxon>Poales</taxon>
        <taxon>Poaceae</taxon>
        <taxon>PACMAD clade</taxon>
        <taxon>Panicoideae</taxon>
        <taxon>Panicodae</taxon>
        <taxon>Paniceae</taxon>
        <taxon>Panicinae</taxon>
        <taxon>Panicum</taxon>
        <taxon>Panicum sect. Hiantes</taxon>
    </lineage>
</organism>
<name>A0A8T0XLU7_PANVG</name>
<sequence length="69" mass="7523">MTATWASLQTRSAHMTLSGRLHSAPCAVRTANALDLHNFRGMGHLHTPKITTASCRVEHTRKSLDARAA</sequence>
<proteinExistence type="predicted"/>
<evidence type="ECO:0000313" key="1">
    <source>
        <dbReference type="EMBL" id="KAG2656419.1"/>
    </source>
</evidence>
<reference evidence="1" key="1">
    <citation type="submission" date="2020-05" db="EMBL/GenBank/DDBJ databases">
        <title>WGS assembly of Panicum virgatum.</title>
        <authorList>
            <person name="Lovell J.T."/>
            <person name="Jenkins J."/>
            <person name="Shu S."/>
            <person name="Juenger T.E."/>
            <person name="Schmutz J."/>
        </authorList>
    </citation>
    <scope>NUCLEOTIDE SEQUENCE</scope>
    <source>
        <strain evidence="1">AP13</strain>
    </source>
</reference>
<gene>
    <name evidence="1" type="ORF">PVAP13_1KG081300</name>
</gene>
<keyword evidence="2" id="KW-1185">Reference proteome</keyword>
<evidence type="ECO:0000313" key="2">
    <source>
        <dbReference type="Proteomes" id="UP000823388"/>
    </source>
</evidence>
<accession>A0A8T0XLU7</accession>
<dbReference type="EMBL" id="CM029037">
    <property type="protein sequence ID" value="KAG2656419.1"/>
    <property type="molecule type" value="Genomic_DNA"/>
</dbReference>
<dbReference type="AlphaFoldDB" id="A0A8T0XLU7"/>
<dbReference type="Proteomes" id="UP000823388">
    <property type="component" value="Chromosome 1K"/>
</dbReference>